<dbReference type="InterPro" id="IPR001173">
    <property type="entry name" value="Glyco_trans_2-like"/>
</dbReference>
<dbReference type="RefSeq" id="WP_353475668.1">
    <property type="nucleotide sequence ID" value="NZ_CP123386.1"/>
</dbReference>
<gene>
    <name evidence="5" type="ORF">PVT71_24080</name>
</gene>
<dbReference type="PANTHER" id="PTHR43179">
    <property type="entry name" value="RHAMNOSYLTRANSFERASE WBBL"/>
    <property type="match status" value="1"/>
</dbReference>
<dbReference type="CDD" id="cd00761">
    <property type="entry name" value="Glyco_tranf_GTA_type"/>
    <property type="match status" value="1"/>
</dbReference>
<dbReference type="AlphaFoldDB" id="A0AAU8AQI7"/>
<dbReference type="GO" id="GO:0016757">
    <property type="term" value="F:glycosyltransferase activity"/>
    <property type="evidence" value="ECO:0007669"/>
    <property type="project" value="UniProtKB-KW"/>
</dbReference>
<organism evidence="5">
    <name type="scientific">Alloyangia sp. H15</name>
    <dbReference type="NCBI Taxonomy" id="3029062"/>
    <lineage>
        <taxon>Bacteria</taxon>
        <taxon>Pseudomonadati</taxon>
        <taxon>Pseudomonadota</taxon>
        <taxon>Alphaproteobacteria</taxon>
        <taxon>Rhodobacterales</taxon>
        <taxon>Roseobacteraceae</taxon>
        <taxon>Alloyangia</taxon>
    </lineage>
</organism>
<keyword evidence="5" id="KW-0614">Plasmid</keyword>
<dbReference type="PANTHER" id="PTHR43179:SF12">
    <property type="entry name" value="GALACTOFURANOSYLTRANSFERASE GLFT2"/>
    <property type="match status" value="1"/>
</dbReference>
<proteinExistence type="inferred from homology"/>
<evidence type="ECO:0000256" key="2">
    <source>
        <dbReference type="ARBA" id="ARBA00022676"/>
    </source>
</evidence>
<geneLocation type="plasmid" evidence="5">
    <name>unnamed1</name>
</geneLocation>
<evidence type="ECO:0000259" key="4">
    <source>
        <dbReference type="Pfam" id="PF00535"/>
    </source>
</evidence>
<name>A0AAU8AQI7_9RHOB</name>
<comment type="similarity">
    <text evidence="1">Belongs to the glycosyltransferase 2 family.</text>
</comment>
<evidence type="ECO:0000313" key="5">
    <source>
        <dbReference type="EMBL" id="XCC96776.1"/>
    </source>
</evidence>
<feature type="domain" description="Glycosyltransferase 2-like" evidence="4">
    <location>
        <begin position="12"/>
        <end position="159"/>
    </location>
</feature>
<dbReference type="EC" id="2.4.-.-" evidence="5"/>
<dbReference type="InterPro" id="IPR029044">
    <property type="entry name" value="Nucleotide-diphossugar_trans"/>
</dbReference>
<keyword evidence="3 5" id="KW-0808">Transferase</keyword>
<evidence type="ECO:0000256" key="3">
    <source>
        <dbReference type="ARBA" id="ARBA00022679"/>
    </source>
</evidence>
<evidence type="ECO:0000256" key="1">
    <source>
        <dbReference type="ARBA" id="ARBA00006739"/>
    </source>
</evidence>
<dbReference type="EMBL" id="CP123386">
    <property type="protein sequence ID" value="XCC96776.1"/>
    <property type="molecule type" value="Genomic_DNA"/>
</dbReference>
<protein>
    <submittedName>
        <fullName evidence="5">Glycosyltransferase family A protein</fullName>
        <ecNumber evidence="5">2.4.-.-</ecNumber>
    </submittedName>
</protein>
<keyword evidence="2 5" id="KW-0328">Glycosyltransferase</keyword>
<sequence length="295" mass="32577">MKIDINLCTFRRPEVVETLRSIDRLQIPEGVQLRVIVIDNDHAPSARARVEAMADGMKLPVTYTHAPAGNIALARNAGLDLSEADWVAFLDDDETVGPDWLAAMIERQRETGADAVFGHSRAAYDETAPAWIVARDYHSNIVEARGGVVETGYTCNSLLRWGDAPWTDQRFDLSRGRSGGEDTEFFFRLRAMGASYAIADKATAHERVSPNRLTFQWLRQRKFRMGQSYSVSARGPAASARLFCTAAAKAAFCHGRALLSLPSAEARNYWLLRGALHLGVCTGVLSMPSRDLYGT</sequence>
<reference evidence="5" key="1">
    <citation type="submission" date="2023-02" db="EMBL/GenBank/DDBJ databases">
        <title>Description and genomic characterization of Salipiger bruguierae sp. nov., isolated from the sediment of mangrove plant Bruguiera sexangula.</title>
        <authorList>
            <person name="Long M."/>
        </authorList>
    </citation>
    <scope>NUCLEOTIDE SEQUENCE</scope>
    <source>
        <strain evidence="5">H15</strain>
        <plasmid evidence="5">unnamed1</plasmid>
    </source>
</reference>
<dbReference type="SUPFAM" id="SSF53448">
    <property type="entry name" value="Nucleotide-diphospho-sugar transferases"/>
    <property type="match status" value="1"/>
</dbReference>
<dbReference type="Pfam" id="PF00535">
    <property type="entry name" value="Glycos_transf_2"/>
    <property type="match status" value="1"/>
</dbReference>
<dbReference type="Gene3D" id="3.90.550.10">
    <property type="entry name" value="Spore Coat Polysaccharide Biosynthesis Protein SpsA, Chain A"/>
    <property type="match status" value="1"/>
</dbReference>
<accession>A0AAU8AQI7</accession>